<protein>
    <submittedName>
        <fullName evidence="1">Uncharacterized protein</fullName>
    </submittedName>
</protein>
<comment type="caution">
    <text evidence="1">The sequence shown here is derived from an EMBL/GenBank/DDBJ whole genome shotgun (WGS) entry which is preliminary data.</text>
</comment>
<dbReference type="AlphaFoldDB" id="A0AAD5MMK7"/>
<proteinExistence type="predicted"/>
<dbReference type="EMBL" id="JAHQIW010003395">
    <property type="protein sequence ID" value="KAJ1358548.1"/>
    <property type="molecule type" value="Genomic_DNA"/>
</dbReference>
<sequence>MLMIEGITSIRSPRNGIFRYDPHFEYSCGILPCTSFADAVYLDGGAGCELSNRIRRFLVAFRRALRSAMPSTSTEGHVLMLDITEFEVSGNGNEPAFWKRVWVIMHSQMRSLVSFCRPEEMEELVNLRRGVKL</sequence>
<reference evidence="1" key="1">
    <citation type="submission" date="2021-06" db="EMBL/GenBank/DDBJ databases">
        <title>Parelaphostrongylus tenuis whole genome reference sequence.</title>
        <authorList>
            <person name="Garwood T.J."/>
            <person name="Larsen P.A."/>
            <person name="Fountain-Jones N.M."/>
            <person name="Garbe J.R."/>
            <person name="Macchietto M.G."/>
            <person name="Kania S.A."/>
            <person name="Gerhold R.W."/>
            <person name="Richards J.E."/>
            <person name="Wolf T.M."/>
        </authorList>
    </citation>
    <scope>NUCLEOTIDE SEQUENCE</scope>
    <source>
        <strain evidence="1">MNPRO001-30</strain>
        <tissue evidence="1">Meninges</tissue>
    </source>
</reference>
<name>A0AAD5MMK7_PARTN</name>
<dbReference type="Proteomes" id="UP001196413">
    <property type="component" value="Unassembled WGS sequence"/>
</dbReference>
<keyword evidence="2" id="KW-1185">Reference proteome</keyword>
<evidence type="ECO:0000313" key="2">
    <source>
        <dbReference type="Proteomes" id="UP001196413"/>
    </source>
</evidence>
<gene>
    <name evidence="1" type="ORF">KIN20_016998</name>
</gene>
<evidence type="ECO:0000313" key="1">
    <source>
        <dbReference type="EMBL" id="KAJ1358548.1"/>
    </source>
</evidence>
<accession>A0AAD5MMK7</accession>
<organism evidence="1 2">
    <name type="scientific">Parelaphostrongylus tenuis</name>
    <name type="common">Meningeal worm</name>
    <dbReference type="NCBI Taxonomy" id="148309"/>
    <lineage>
        <taxon>Eukaryota</taxon>
        <taxon>Metazoa</taxon>
        <taxon>Ecdysozoa</taxon>
        <taxon>Nematoda</taxon>
        <taxon>Chromadorea</taxon>
        <taxon>Rhabditida</taxon>
        <taxon>Rhabditina</taxon>
        <taxon>Rhabditomorpha</taxon>
        <taxon>Strongyloidea</taxon>
        <taxon>Metastrongylidae</taxon>
        <taxon>Parelaphostrongylus</taxon>
    </lineage>
</organism>